<name>A0A0A9EAF1_ARUDO</name>
<organism evidence="1">
    <name type="scientific">Arundo donax</name>
    <name type="common">Giant reed</name>
    <name type="synonym">Donax arundinaceus</name>
    <dbReference type="NCBI Taxonomy" id="35708"/>
    <lineage>
        <taxon>Eukaryota</taxon>
        <taxon>Viridiplantae</taxon>
        <taxon>Streptophyta</taxon>
        <taxon>Embryophyta</taxon>
        <taxon>Tracheophyta</taxon>
        <taxon>Spermatophyta</taxon>
        <taxon>Magnoliopsida</taxon>
        <taxon>Liliopsida</taxon>
        <taxon>Poales</taxon>
        <taxon>Poaceae</taxon>
        <taxon>PACMAD clade</taxon>
        <taxon>Arundinoideae</taxon>
        <taxon>Arundineae</taxon>
        <taxon>Arundo</taxon>
    </lineage>
</organism>
<protein>
    <submittedName>
        <fullName evidence="1">Uncharacterized protein</fullName>
    </submittedName>
</protein>
<reference evidence="1" key="1">
    <citation type="submission" date="2014-09" db="EMBL/GenBank/DDBJ databases">
        <authorList>
            <person name="Magalhaes I.L.F."/>
            <person name="Oliveira U."/>
            <person name="Santos F.R."/>
            <person name="Vidigal T.H.D.A."/>
            <person name="Brescovit A.D."/>
            <person name="Santos A.J."/>
        </authorList>
    </citation>
    <scope>NUCLEOTIDE SEQUENCE</scope>
    <source>
        <tissue evidence="1">Shoot tissue taken approximately 20 cm above the soil surface</tissue>
    </source>
</reference>
<evidence type="ECO:0000313" key="1">
    <source>
        <dbReference type="EMBL" id="JAD97724.1"/>
    </source>
</evidence>
<sequence length="19" mass="2277">MLISLQGIFLQKIMRPFKI</sequence>
<accession>A0A0A9EAF1</accession>
<dbReference type="AlphaFoldDB" id="A0A0A9EAF1"/>
<reference evidence="1" key="2">
    <citation type="journal article" date="2015" name="Data Brief">
        <title>Shoot transcriptome of the giant reed, Arundo donax.</title>
        <authorList>
            <person name="Barrero R.A."/>
            <person name="Guerrero F.D."/>
            <person name="Moolhuijzen P."/>
            <person name="Goolsby J.A."/>
            <person name="Tidwell J."/>
            <person name="Bellgard S.E."/>
            <person name="Bellgard M.I."/>
        </authorList>
    </citation>
    <scope>NUCLEOTIDE SEQUENCE</scope>
    <source>
        <tissue evidence="1">Shoot tissue taken approximately 20 cm above the soil surface</tissue>
    </source>
</reference>
<proteinExistence type="predicted"/>
<dbReference type="EMBL" id="GBRH01200171">
    <property type="protein sequence ID" value="JAD97724.1"/>
    <property type="molecule type" value="Transcribed_RNA"/>
</dbReference>